<organism evidence="1 2">
    <name type="scientific">Colletotrichum chrysophilum</name>
    <dbReference type="NCBI Taxonomy" id="1836956"/>
    <lineage>
        <taxon>Eukaryota</taxon>
        <taxon>Fungi</taxon>
        <taxon>Dikarya</taxon>
        <taxon>Ascomycota</taxon>
        <taxon>Pezizomycotina</taxon>
        <taxon>Sordariomycetes</taxon>
        <taxon>Hypocreomycetidae</taxon>
        <taxon>Glomerellales</taxon>
        <taxon>Glomerellaceae</taxon>
        <taxon>Colletotrichum</taxon>
        <taxon>Colletotrichum gloeosporioides species complex</taxon>
    </lineage>
</organism>
<evidence type="ECO:0000313" key="2">
    <source>
        <dbReference type="Proteomes" id="UP001243330"/>
    </source>
</evidence>
<dbReference type="EMBL" id="JAQOWY010000013">
    <property type="protein sequence ID" value="KAK1856055.1"/>
    <property type="molecule type" value="Genomic_DNA"/>
</dbReference>
<name>A0AAD9AZB9_9PEZI</name>
<sequence length="68" mass="7907">MSKKVISLQQYLNVKPLGLVDRKKYEKEASGLVPAGLMIIGLGRRPRRCPVFLKDNRRWTPEWHTESD</sequence>
<comment type="caution">
    <text evidence="1">The sequence shown here is derived from an EMBL/GenBank/DDBJ whole genome shotgun (WGS) entry which is preliminary data.</text>
</comment>
<gene>
    <name evidence="1" type="ORF">CCHR01_01269</name>
</gene>
<evidence type="ECO:0000313" key="1">
    <source>
        <dbReference type="EMBL" id="KAK1856055.1"/>
    </source>
</evidence>
<dbReference type="AlphaFoldDB" id="A0AAD9AZB9"/>
<accession>A0AAD9AZB9</accession>
<dbReference type="Proteomes" id="UP001243330">
    <property type="component" value="Unassembled WGS sequence"/>
</dbReference>
<reference evidence="1" key="1">
    <citation type="submission" date="2023-01" db="EMBL/GenBank/DDBJ databases">
        <title>Colletotrichum chrysophilum M932 genome sequence.</title>
        <authorList>
            <person name="Baroncelli R."/>
        </authorList>
    </citation>
    <scope>NUCLEOTIDE SEQUENCE</scope>
    <source>
        <strain evidence="1">M932</strain>
    </source>
</reference>
<protein>
    <submittedName>
        <fullName evidence="1">Uncharacterized protein</fullName>
    </submittedName>
</protein>
<proteinExistence type="predicted"/>
<keyword evidence="2" id="KW-1185">Reference proteome</keyword>